<comment type="caution">
    <text evidence="1">The sequence shown here is derived from an EMBL/GenBank/DDBJ whole genome shotgun (WGS) entry which is preliminary data.</text>
</comment>
<evidence type="ECO:0008006" key="3">
    <source>
        <dbReference type="Google" id="ProtNLM"/>
    </source>
</evidence>
<reference evidence="1 2" key="1">
    <citation type="submission" date="2021-03" db="EMBL/GenBank/DDBJ databases">
        <title>Actinomadura violae sp. nov., isolated from lichen in Thailand.</title>
        <authorList>
            <person name="Kanchanasin P."/>
            <person name="Saeng-In P."/>
            <person name="Phongsopitanun W."/>
            <person name="Yuki M."/>
            <person name="Kudo T."/>
            <person name="Ohkuma M."/>
            <person name="Tanasupawat S."/>
        </authorList>
    </citation>
    <scope>NUCLEOTIDE SEQUENCE [LARGE SCALE GENOMIC DNA]</scope>
    <source>
        <strain evidence="1 2">LCR2-06</strain>
    </source>
</reference>
<proteinExistence type="predicted"/>
<evidence type="ECO:0000313" key="2">
    <source>
        <dbReference type="Proteomes" id="UP000680206"/>
    </source>
</evidence>
<dbReference type="InterPro" id="IPR058154">
    <property type="entry name" value="Bxb1_TTP-like"/>
</dbReference>
<dbReference type="Proteomes" id="UP000680206">
    <property type="component" value="Unassembled WGS sequence"/>
</dbReference>
<protein>
    <recommendedName>
        <fullName evidence="3">Phage tail protein</fullName>
    </recommendedName>
</protein>
<keyword evidence="2" id="KW-1185">Reference proteome</keyword>
<dbReference type="Pfam" id="PF25681">
    <property type="entry name" value="Phage_TTP_17"/>
    <property type="match status" value="1"/>
</dbReference>
<organism evidence="1 2">
    <name type="scientific">Actinomadura violacea</name>
    <dbReference type="NCBI Taxonomy" id="2819934"/>
    <lineage>
        <taxon>Bacteria</taxon>
        <taxon>Bacillati</taxon>
        <taxon>Actinomycetota</taxon>
        <taxon>Actinomycetes</taxon>
        <taxon>Streptosporangiales</taxon>
        <taxon>Thermomonosporaceae</taxon>
        <taxon>Actinomadura</taxon>
    </lineage>
</organism>
<accession>A0ABS3RY30</accession>
<dbReference type="EMBL" id="JAGEPF010000018">
    <property type="protein sequence ID" value="MBO2461668.1"/>
    <property type="molecule type" value="Genomic_DNA"/>
</dbReference>
<dbReference type="RefSeq" id="WP_208245097.1">
    <property type="nucleotide sequence ID" value="NZ_JAGEPF010000018.1"/>
</dbReference>
<sequence>MAVNRSRILVAQMARVYLAPVGTAAPADPVVAPASDWVEVGLFTPDSLAFNTDLNFEEVTSHQSDYPTRRMQTSASATIEVDLQEFSAANLKAVYGGGTVTTVTGPPAYYKYSPPAVGGRTQTAAMIEVIDGSKHYRILVPIAEQNDGVELKLEKASEGTLPLRLAVVGSDVGDPWQILTDDPSFAAA</sequence>
<evidence type="ECO:0000313" key="1">
    <source>
        <dbReference type="EMBL" id="MBO2461668.1"/>
    </source>
</evidence>
<gene>
    <name evidence="1" type="ORF">J4709_29275</name>
</gene>
<name>A0ABS3RY30_9ACTN</name>